<evidence type="ECO:0000313" key="3">
    <source>
        <dbReference type="Proteomes" id="UP001165395"/>
    </source>
</evidence>
<reference evidence="2" key="1">
    <citation type="submission" date="2021-10" db="EMBL/GenBank/DDBJ databases">
        <title>The complete genome sequence of Leeia sp. TBRC 13508.</title>
        <authorList>
            <person name="Charoenyingcharoen P."/>
            <person name="Yukphan P."/>
        </authorList>
    </citation>
    <scope>NUCLEOTIDE SEQUENCE</scope>
    <source>
        <strain evidence="2">TBRC 13508</strain>
    </source>
</reference>
<proteinExistence type="predicted"/>
<dbReference type="EMBL" id="JAJBZT010000006">
    <property type="protein sequence ID" value="MCB6184216.1"/>
    <property type="molecule type" value="Genomic_DNA"/>
</dbReference>
<dbReference type="RefSeq" id="WP_227181028.1">
    <property type="nucleotide sequence ID" value="NZ_JAJBZT010000006.1"/>
</dbReference>
<feature type="coiled-coil region" evidence="1">
    <location>
        <begin position="101"/>
        <end position="161"/>
    </location>
</feature>
<protein>
    <submittedName>
        <fullName evidence="2">Uncharacterized protein</fullName>
    </submittedName>
</protein>
<keyword evidence="3" id="KW-1185">Reference proteome</keyword>
<evidence type="ECO:0000256" key="1">
    <source>
        <dbReference type="SAM" id="Coils"/>
    </source>
</evidence>
<keyword evidence="1" id="KW-0175">Coiled coil</keyword>
<comment type="caution">
    <text evidence="2">The sequence shown here is derived from an EMBL/GenBank/DDBJ whole genome shotgun (WGS) entry which is preliminary data.</text>
</comment>
<sequence length="327" mass="37326">MVQADRFQIHYYLANESHSMDAFIRNKCETELLAIFQEVCTILGTSIRIESIPQEHGGLREYWKVYGENSVQINTTLTLLAIIISVISTVLSRIPISDPEKEEREKMIQELTIEEKRLTIEERRINLEKLKKEMKDGHPAIETIEKAAKSVESNLKIQSRRSNFYRQLSNYDKVTAVGFSALDSANKEVVQEHWVPRSDFHNYVLADNSFPTETIDGATIEIVAPVLKEGNYKWKGIYEGESISFSMTDAEFKNAVRLENVAFQHGSSINCVLQIHQKLNEVGDVEITGYSVVTVLDKTDGGNTHEMPQGKKHRAYKKLIQSQRSLF</sequence>
<gene>
    <name evidence="2" type="ORF">LIN78_11730</name>
</gene>
<evidence type="ECO:0000313" key="2">
    <source>
        <dbReference type="EMBL" id="MCB6184216.1"/>
    </source>
</evidence>
<organism evidence="2 3">
    <name type="scientific">Leeia speluncae</name>
    <dbReference type="NCBI Taxonomy" id="2884804"/>
    <lineage>
        <taxon>Bacteria</taxon>
        <taxon>Pseudomonadati</taxon>
        <taxon>Pseudomonadota</taxon>
        <taxon>Betaproteobacteria</taxon>
        <taxon>Neisseriales</taxon>
        <taxon>Leeiaceae</taxon>
        <taxon>Leeia</taxon>
    </lineage>
</organism>
<accession>A0ABS8D7M9</accession>
<dbReference type="Proteomes" id="UP001165395">
    <property type="component" value="Unassembled WGS sequence"/>
</dbReference>
<name>A0ABS8D7M9_9NEIS</name>